<dbReference type="Proteomes" id="UP000253940">
    <property type="component" value="Chromosome"/>
</dbReference>
<evidence type="ECO:0000256" key="1">
    <source>
        <dbReference type="ARBA" id="ARBA00022729"/>
    </source>
</evidence>
<evidence type="ECO:0000256" key="2">
    <source>
        <dbReference type="PIRSR" id="PIRSR002825-1"/>
    </source>
</evidence>
<feature type="chain" id="PRO_5016948523" evidence="3">
    <location>
        <begin position="27"/>
        <end position="341"/>
    </location>
</feature>
<sequence>MNSIFKHLMLTTTFTSIALSCSLATAGQITVYTALEADQLVAYEAKLKQAYPDLSVKWVRDSTGVITARLLAEKANPQADVITGLAVTSLMLMDQQNMLLPYAPKGVEKLNKLYVSPKKVPTWTGMDAWESAVCVNTVELNARKLPLPTSWADLTKPIYKGLVVMPNPASSGTGYLDVSAWLQTLGDKKGWAYMDALHQNITQYTHSGSKPCKMAAQGEAVIGISFGYRASQLKEKGAPLEIVFPKEGLGWDLEASAIVKGTKNLSDAQKFIDWSVSKEANEAYADNFAVVAYPGVAKPIKFRPANVNALMIKNNFDWAAKNRDQILAEWSKRYDSKSEPK</sequence>
<protein>
    <submittedName>
        <fullName evidence="4">Putative 2-aminoethylphosphonate ABC transporter substrate-binding protein</fullName>
    </submittedName>
</protein>
<dbReference type="Pfam" id="PF13343">
    <property type="entry name" value="SBP_bac_6"/>
    <property type="match status" value="1"/>
</dbReference>
<accession>A0A345P5S8</accession>
<evidence type="ECO:0000313" key="4">
    <source>
        <dbReference type="EMBL" id="AXI02637.1"/>
    </source>
</evidence>
<dbReference type="PIRSF" id="PIRSF002825">
    <property type="entry name" value="CfbpA"/>
    <property type="match status" value="1"/>
</dbReference>
<keyword evidence="2" id="KW-0408">Iron</keyword>
<dbReference type="SUPFAM" id="SSF53850">
    <property type="entry name" value="Periplasmic binding protein-like II"/>
    <property type="match status" value="1"/>
</dbReference>
<name>A0A345P5S8_9GAMM</name>
<dbReference type="PANTHER" id="PTHR30006">
    <property type="entry name" value="THIAMINE-BINDING PERIPLASMIC PROTEIN-RELATED"/>
    <property type="match status" value="1"/>
</dbReference>
<dbReference type="PROSITE" id="PS51257">
    <property type="entry name" value="PROKAR_LIPOPROTEIN"/>
    <property type="match status" value="1"/>
</dbReference>
<dbReference type="GO" id="GO:0015888">
    <property type="term" value="P:thiamine transport"/>
    <property type="evidence" value="ECO:0007669"/>
    <property type="project" value="TreeGrafter"/>
</dbReference>
<dbReference type="PANTHER" id="PTHR30006:SF2">
    <property type="entry name" value="ABC TRANSPORTER SUBSTRATE-BINDING PROTEIN"/>
    <property type="match status" value="1"/>
</dbReference>
<dbReference type="InterPro" id="IPR017663">
    <property type="entry name" value="ABC_2-AEP-bd"/>
</dbReference>
<dbReference type="RefSeq" id="WP_114898747.1">
    <property type="nucleotide sequence ID" value="NZ_CP031222.1"/>
</dbReference>
<dbReference type="OrthoDB" id="305758at2"/>
<dbReference type="Gene3D" id="3.40.190.10">
    <property type="entry name" value="Periplasmic binding protein-like II"/>
    <property type="match status" value="2"/>
</dbReference>
<evidence type="ECO:0000313" key="5">
    <source>
        <dbReference type="Proteomes" id="UP000253940"/>
    </source>
</evidence>
<dbReference type="CDD" id="cd13544">
    <property type="entry name" value="PBP2_Fbp_like_1"/>
    <property type="match status" value="1"/>
</dbReference>
<dbReference type="NCBIfam" id="TIGR03261">
    <property type="entry name" value="phnS2"/>
    <property type="match status" value="1"/>
</dbReference>
<dbReference type="KEGG" id="mbah:HYN46_07225"/>
<gene>
    <name evidence="4" type="ORF">HYN46_07225</name>
</gene>
<feature type="signal peptide" evidence="3">
    <location>
        <begin position="1"/>
        <end position="26"/>
    </location>
</feature>
<dbReference type="EMBL" id="CP031222">
    <property type="protein sequence ID" value="AXI02637.1"/>
    <property type="molecule type" value="Genomic_DNA"/>
</dbReference>
<evidence type="ECO:0000256" key="3">
    <source>
        <dbReference type="SAM" id="SignalP"/>
    </source>
</evidence>
<dbReference type="GO" id="GO:0046872">
    <property type="term" value="F:metal ion binding"/>
    <property type="evidence" value="ECO:0007669"/>
    <property type="project" value="UniProtKB-KW"/>
</dbReference>
<dbReference type="GO" id="GO:0030288">
    <property type="term" value="C:outer membrane-bounded periplasmic space"/>
    <property type="evidence" value="ECO:0007669"/>
    <property type="project" value="TreeGrafter"/>
</dbReference>
<keyword evidence="2" id="KW-0479">Metal-binding</keyword>
<keyword evidence="5" id="KW-1185">Reference proteome</keyword>
<dbReference type="InterPro" id="IPR026045">
    <property type="entry name" value="Ferric-bd"/>
</dbReference>
<feature type="binding site" evidence="2">
    <location>
        <position position="228"/>
    </location>
    <ligand>
        <name>Fe cation</name>
        <dbReference type="ChEBI" id="CHEBI:24875"/>
    </ligand>
</feature>
<dbReference type="GO" id="GO:0030976">
    <property type="term" value="F:thiamine pyrophosphate binding"/>
    <property type="evidence" value="ECO:0007669"/>
    <property type="project" value="TreeGrafter"/>
</dbReference>
<keyword evidence="1 3" id="KW-0732">Signal</keyword>
<organism evidence="4 5">
    <name type="scientific">Aquirhabdus parva</name>
    <dbReference type="NCBI Taxonomy" id="2283318"/>
    <lineage>
        <taxon>Bacteria</taxon>
        <taxon>Pseudomonadati</taxon>
        <taxon>Pseudomonadota</taxon>
        <taxon>Gammaproteobacteria</taxon>
        <taxon>Moraxellales</taxon>
        <taxon>Moraxellaceae</taxon>
        <taxon>Aquirhabdus</taxon>
    </lineage>
</organism>
<dbReference type="AlphaFoldDB" id="A0A345P5S8"/>
<proteinExistence type="predicted"/>
<dbReference type="GO" id="GO:0030975">
    <property type="term" value="F:thiamine binding"/>
    <property type="evidence" value="ECO:0007669"/>
    <property type="project" value="TreeGrafter"/>
</dbReference>
<reference evidence="4 5" key="1">
    <citation type="submission" date="2018-07" db="EMBL/GenBank/DDBJ databases">
        <title>Genome sequencing of Moraxellaceae gen. HYN0046.</title>
        <authorList>
            <person name="Kim M."/>
            <person name="Yi H."/>
        </authorList>
    </citation>
    <scope>NUCLEOTIDE SEQUENCE [LARGE SCALE GENOMIC DNA]</scope>
    <source>
        <strain evidence="4 5">HYN0046</strain>
    </source>
</reference>